<feature type="compositionally biased region" description="Acidic residues" evidence="1">
    <location>
        <begin position="17"/>
        <end position="48"/>
    </location>
</feature>
<dbReference type="PANTHER" id="PTHR47272">
    <property type="entry name" value="DDE_TNP_1_7 DOMAIN-CONTAINING PROTEIN"/>
    <property type="match status" value="1"/>
</dbReference>
<accession>A0A8C6T630</accession>
<feature type="domain" description="PiggyBac transposable element-derived protein" evidence="2">
    <location>
        <begin position="93"/>
        <end position="229"/>
    </location>
</feature>
<evidence type="ECO:0000313" key="3">
    <source>
        <dbReference type="Ensembl" id="ENSNMLP00000014974.1"/>
    </source>
</evidence>
<sequence length="547" mass="62277">MDRSPVFDGSAWIPPVESDDSGLSDSEDSDGDDGPGQVYEDESSDEDCAAPASPCATPGIKEIQWETVRQQNSAKDVPIWTGALPCASEIREPIQYFRDFFDNILLELIVQQSNLFYFQQRHCDLNLDQNELEQFLGTVVYMSVIQLPRPRLYWSRECRVAQVADIMNRNRWEEIKRSLHFNDNSNMAGNNDKLFKIRPLINSLRPKFNMLPQDQMLSIHEQILSFKGLVHSFDVYTGNTDPLPGEPDRGPGANIVLKLAQFIPSAANHLLYFDTCFSSLDLLVALANWGIPALGAVKQSHLPGCSFSSDSIMKKKGRGEFEEKKAVIESVEIRAVKWMNCRGLIVASTFASAQPVGKENIWDRKLMKHISIKCPSIISQYNTFKGGVDALGALISTCPIQLRSSKFYHKFFYYFLDMVIVNSWLLYQRDCDSLYIPKKMRKHFIAFRASIAHTLCLQGKDVSRKRSGQPSTDIEMEFKKKKHRGPAKAIPTQEVRSDSVGHWPEMESVRQRCKHPTCKGLTPNKCTKCNVHLCFNKRKNCFRDFHE</sequence>
<dbReference type="Proteomes" id="UP000694523">
    <property type="component" value="Unplaced"/>
</dbReference>
<proteinExistence type="predicted"/>
<dbReference type="AlphaFoldDB" id="A0A8C6T630"/>
<evidence type="ECO:0000313" key="4">
    <source>
        <dbReference type="Proteomes" id="UP000694523"/>
    </source>
</evidence>
<name>A0A8C6T630_9GOBI</name>
<dbReference type="PANTHER" id="PTHR47272:SF1">
    <property type="entry name" value="PIGGYBAC TRANSPOSABLE ELEMENT-DERIVED PROTEIN 3-LIKE"/>
    <property type="match status" value="1"/>
</dbReference>
<organism evidence="3 4">
    <name type="scientific">Neogobius melanostomus</name>
    <name type="common">round goby</name>
    <dbReference type="NCBI Taxonomy" id="47308"/>
    <lineage>
        <taxon>Eukaryota</taxon>
        <taxon>Metazoa</taxon>
        <taxon>Chordata</taxon>
        <taxon>Craniata</taxon>
        <taxon>Vertebrata</taxon>
        <taxon>Euteleostomi</taxon>
        <taxon>Actinopterygii</taxon>
        <taxon>Neopterygii</taxon>
        <taxon>Teleostei</taxon>
        <taxon>Neoteleostei</taxon>
        <taxon>Acanthomorphata</taxon>
        <taxon>Gobiaria</taxon>
        <taxon>Gobiiformes</taxon>
        <taxon>Gobioidei</taxon>
        <taxon>Gobiidae</taxon>
        <taxon>Benthophilinae</taxon>
        <taxon>Neogobiini</taxon>
        <taxon>Neogobius</taxon>
    </lineage>
</organism>
<dbReference type="Pfam" id="PF13843">
    <property type="entry name" value="DDE_Tnp_1_7"/>
    <property type="match status" value="1"/>
</dbReference>
<dbReference type="InterPro" id="IPR029526">
    <property type="entry name" value="PGBD"/>
</dbReference>
<feature type="region of interest" description="Disordered" evidence="1">
    <location>
        <begin position="1"/>
        <end position="53"/>
    </location>
</feature>
<evidence type="ECO:0000256" key="1">
    <source>
        <dbReference type="SAM" id="MobiDB-lite"/>
    </source>
</evidence>
<reference evidence="3" key="1">
    <citation type="submission" date="2025-08" db="UniProtKB">
        <authorList>
            <consortium name="Ensembl"/>
        </authorList>
    </citation>
    <scope>IDENTIFICATION</scope>
</reference>
<reference evidence="3" key="2">
    <citation type="submission" date="2025-09" db="UniProtKB">
        <authorList>
            <consortium name="Ensembl"/>
        </authorList>
    </citation>
    <scope>IDENTIFICATION</scope>
</reference>
<dbReference type="Ensembl" id="ENSNMLT00000016829.1">
    <property type="protein sequence ID" value="ENSNMLP00000014974.1"/>
    <property type="gene ID" value="ENSNMLG00000009964.1"/>
</dbReference>
<keyword evidence="4" id="KW-1185">Reference proteome</keyword>
<protein>
    <recommendedName>
        <fullName evidence="2">PiggyBac transposable element-derived protein domain-containing protein</fullName>
    </recommendedName>
</protein>
<evidence type="ECO:0000259" key="2">
    <source>
        <dbReference type="Pfam" id="PF13843"/>
    </source>
</evidence>